<keyword evidence="1" id="KW-0472">Membrane</keyword>
<dbReference type="EMBL" id="CM001439">
    <property type="protein sequence ID" value="EHR48661.1"/>
    <property type="molecule type" value="Genomic_DNA"/>
</dbReference>
<evidence type="ECO:0008006" key="4">
    <source>
        <dbReference type="Google" id="ProtNLM"/>
    </source>
</evidence>
<evidence type="ECO:0000313" key="2">
    <source>
        <dbReference type="EMBL" id="EHR48661.1"/>
    </source>
</evidence>
<dbReference type="STRING" id="882083.SacmaDRAFT_0354"/>
<reference evidence="2 3" key="1">
    <citation type="journal article" date="2012" name="Stand. Genomic Sci.">
        <title>Genome sequence of the ocean sediment bacterium Saccharomonospora marina type strain (XMU15(T)).</title>
        <authorList>
            <person name="Klenk H.P."/>
            <person name="Lu M."/>
            <person name="Lucas S."/>
            <person name="Lapidus A."/>
            <person name="Copeland A."/>
            <person name="Pitluck S."/>
            <person name="Goodwin L.A."/>
            <person name="Han C."/>
            <person name="Tapia R."/>
            <person name="Brambilla E.M."/>
            <person name="Potter G."/>
            <person name="Land M."/>
            <person name="Ivanova N."/>
            <person name="Rohde M."/>
            <person name="Goker M."/>
            <person name="Detter J.C."/>
            <person name="Li W.J."/>
            <person name="Kyrpides N.C."/>
            <person name="Woyke T."/>
        </authorList>
    </citation>
    <scope>NUCLEOTIDE SEQUENCE [LARGE SCALE GENOMIC DNA]</scope>
    <source>
        <strain evidence="2 3">XMU15</strain>
    </source>
</reference>
<name>H5X1D7_9PSEU</name>
<protein>
    <recommendedName>
        <fullName evidence="4">Glycosyltransferase RgtA/B/C/D-like domain-containing protein</fullName>
    </recommendedName>
</protein>
<keyword evidence="1" id="KW-0812">Transmembrane</keyword>
<accession>H5X1D7</accession>
<dbReference type="eggNOG" id="COG4346">
    <property type="taxonomic scope" value="Bacteria"/>
</dbReference>
<feature type="transmembrane region" description="Helical" evidence="1">
    <location>
        <begin position="346"/>
        <end position="364"/>
    </location>
</feature>
<feature type="transmembrane region" description="Helical" evidence="1">
    <location>
        <begin position="159"/>
        <end position="184"/>
    </location>
</feature>
<feature type="transmembrane region" description="Helical" evidence="1">
    <location>
        <begin position="86"/>
        <end position="104"/>
    </location>
</feature>
<feature type="transmembrane region" description="Helical" evidence="1">
    <location>
        <begin position="285"/>
        <end position="305"/>
    </location>
</feature>
<dbReference type="HOGENOM" id="CLU_541718_0_0_11"/>
<feature type="transmembrane region" description="Helical" evidence="1">
    <location>
        <begin position="7"/>
        <end position="25"/>
    </location>
</feature>
<dbReference type="Proteomes" id="UP000004926">
    <property type="component" value="Chromosome"/>
</dbReference>
<feature type="transmembrane region" description="Helical" evidence="1">
    <location>
        <begin position="311"/>
        <end position="334"/>
    </location>
</feature>
<sequence>MKRAVPNWALPLGSAAVALAAFLLVKDSLTDDAYITLAYAKNLAVHGEWALVPGMPSNSATSPLNVLLLGALTAATRLFGTGPHPVIALGVLSVGAAAVLGWGWGRLAAALRFSTAVAFLGAVLVLVNPFVLSAIGLEVLLIPALLVLLTVFATEERPLLYGAVSGLALLTRPDLIVFVVVIALSTPAIRRGLLRSALAAIAVAAPWYLFSWFAFGSALPDTLVIKQAQADLFGRWSFFSGPAMYYLSRSVVVLLSFGPALVGVLAWFALVAVRFSARWERFPPVGALAGLGAGGIAHYIAYSLLDVGPYHWYYGTPITSLGMFAVAALGLWLARSREREVLLSRGPLTALGAVALLLLGAVAVDVKQGVPWRSPVIFGNWASAQDYARVGRELKERVGAATVRSPGEIGTLAYYCECSIVDPFSDRGYVTDMVRERIDEAGPVTSALLRLNYLWFDYSREPRPLDYRLLYERGPGGGPNTWQVYSAARGVGHFTLVPAEGRR</sequence>
<dbReference type="RefSeq" id="WP_009152052.1">
    <property type="nucleotide sequence ID" value="NZ_CM001439.1"/>
</dbReference>
<organism evidence="2 3">
    <name type="scientific">Saccharomonospora marina XMU15</name>
    <dbReference type="NCBI Taxonomy" id="882083"/>
    <lineage>
        <taxon>Bacteria</taxon>
        <taxon>Bacillati</taxon>
        <taxon>Actinomycetota</taxon>
        <taxon>Actinomycetes</taxon>
        <taxon>Pseudonocardiales</taxon>
        <taxon>Pseudonocardiaceae</taxon>
        <taxon>Saccharomonospora</taxon>
    </lineage>
</organism>
<gene>
    <name evidence="2" type="ORF">SacmaDRAFT_0354</name>
</gene>
<evidence type="ECO:0000256" key="1">
    <source>
        <dbReference type="SAM" id="Phobius"/>
    </source>
</evidence>
<keyword evidence="3" id="KW-1185">Reference proteome</keyword>
<feature type="transmembrane region" description="Helical" evidence="1">
    <location>
        <begin position="196"/>
        <end position="215"/>
    </location>
</feature>
<feature type="transmembrane region" description="Helical" evidence="1">
    <location>
        <begin position="134"/>
        <end position="153"/>
    </location>
</feature>
<dbReference type="AlphaFoldDB" id="H5X1D7"/>
<evidence type="ECO:0000313" key="3">
    <source>
        <dbReference type="Proteomes" id="UP000004926"/>
    </source>
</evidence>
<feature type="transmembrane region" description="Helical" evidence="1">
    <location>
        <begin position="251"/>
        <end position="273"/>
    </location>
</feature>
<dbReference type="OrthoDB" id="141050at2"/>
<proteinExistence type="predicted"/>
<keyword evidence="1" id="KW-1133">Transmembrane helix</keyword>